<organism evidence="8 9">
    <name type="scientific">Pseudacidovorax intermedius</name>
    <dbReference type="NCBI Taxonomy" id="433924"/>
    <lineage>
        <taxon>Bacteria</taxon>
        <taxon>Pseudomonadati</taxon>
        <taxon>Pseudomonadota</taxon>
        <taxon>Betaproteobacteria</taxon>
        <taxon>Burkholderiales</taxon>
        <taxon>Comamonadaceae</taxon>
        <taxon>Pseudacidovorax</taxon>
    </lineage>
</organism>
<feature type="binding site" evidence="6">
    <location>
        <begin position="221"/>
        <end position="222"/>
    </location>
    <ligand>
        <name>S-adenosyl-L-methionine</name>
        <dbReference type="ChEBI" id="CHEBI:59789"/>
    </ligand>
</feature>
<evidence type="ECO:0000313" key="9">
    <source>
        <dbReference type="Proteomes" id="UP000072741"/>
    </source>
</evidence>
<dbReference type="SUPFAM" id="SSF47757">
    <property type="entry name" value="Chemotaxis receptor methyltransferase CheR, N-terminal domain"/>
    <property type="match status" value="1"/>
</dbReference>
<feature type="binding site" evidence="6">
    <location>
        <position position="88"/>
    </location>
    <ligand>
        <name>S-adenosyl-L-methionine</name>
        <dbReference type="ChEBI" id="CHEBI:59789"/>
    </ligand>
</feature>
<feature type="binding site" evidence="6">
    <location>
        <position position="120"/>
    </location>
    <ligand>
        <name>S-adenosyl-L-methionine</name>
        <dbReference type="ChEBI" id="CHEBI:59789"/>
    </ligand>
</feature>
<keyword evidence="3 5" id="KW-0808">Transferase</keyword>
<evidence type="ECO:0000313" key="8">
    <source>
        <dbReference type="EMBL" id="KTT14646.1"/>
    </source>
</evidence>
<keyword evidence="2 5" id="KW-0489">Methyltransferase</keyword>
<keyword evidence="9" id="KW-1185">Reference proteome</keyword>
<feature type="domain" description="CheR-type methyltransferase" evidence="7">
    <location>
        <begin position="5"/>
        <end position="277"/>
    </location>
</feature>
<evidence type="ECO:0000256" key="3">
    <source>
        <dbReference type="ARBA" id="ARBA00022679"/>
    </source>
</evidence>
<name>A0A147GMG7_9BURK</name>
<feature type="binding site" evidence="6">
    <location>
        <position position="145"/>
    </location>
    <ligand>
        <name>S-adenosyl-L-methionine</name>
        <dbReference type="ChEBI" id="CHEBI:59789"/>
    </ligand>
</feature>
<dbReference type="PRINTS" id="PR00996">
    <property type="entry name" value="CHERMTFRASE"/>
</dbReference>
<dbReference type="RefSeq" id="WP_058644228.1">
    <property type="nucleotide sequence ID" value="NZ_LDSL01000177.1"/>
</dbReference>
<comment type="catalytic activity">
    <reaction evidence="1 5">
        <text>L-glutamyl-[protein] + S-adenosyl-L-methionine = [protein]-L-glutamate 5-O-methyl ester + S-adenosyl-L-homocysteine</text>
        <dbReference type="Rhea" id="RHEA:24452"/>
        <dbReference type="Rhea" id="RHEA-COMP:10208"/>
        <dbReference type="Rhea" id="RHEA-COMP:10311"/>
        <dbReference type="ChEBI" id="CHEBI:29973"/>
        <dbReference type="ChEBI" id="CHEBI:57856"/>
        <dbReference type="ChEBI" id="CHEBI:59789"/>
        <dbReference type="ChEBI" id="CHEBI:82795"/>
        <dbReference type="EC" id="2.1.1.80"/>
    </reaction>
</comment>
<dbReference type="SUPFAM" id="SSF53335">
    <property type="entry name" value="S-adenosyl-L-methionine-dependent methyltransferases"/>
    <property type="match status" value="1"/>
</dbReference>
<proteinExistence type="predicted"/>
<dbReference type="GO" id="GO:0032259">
    <property type="term" value="P:methylation"/>
    <property type="evidence" value="ECO:0007669"/>
    <property type="project" value="UniProtKB-KW"/>
</dbReference>
<evidence type="ECO:0000256" key="4">
    <source>
        <dbReference type="ARBA" id="ARBA00022691"/>
    </source>
</evidence>
<dbReference type="EC" id="2.1.1.80" evidence="5"/>
<dbReference type="PATRIC" id="fig|433924.3.peg.1694"/>
<dbReference type="InterPro" id="IPR036804">
    <property type="entry name" value="CheR_N_sf"/>
</dbReference>
<keyword evidence="4 5" id="KW-0949">S-adenosyl-L-methionine</keyword>
<accession>A0A147GMG7</accession>
<dbReference type="InterPro" id="IPR029063">
    <property type="entry name" value="SAM-dependent_MTases_sf"/>
</dbReference>
<dbReference type="InterPro" id="IPR000780">
    <property type="entry name" value="CheR_MeTrfase"/>
</dbReference>
<feature type="binding site" evidence="6">
    <location>
        <position position="82"/>
    </location>
    <ligand>
        <name>S-adenosyl-L-methionine</name>
        <dbReference type="ChEBI" id="CHEBI:59789"/>
    </ligand>
</feature>
<dbReference type="PIRSF" id="PIRSF000410">
    <property type="entry name" value="CheR"/>
    <property type="match status" value="1"/>
</dbReference>
<comment type="caution">
    <text evidence="8">The sequence shown here is derived from an EMBL/GenBank/DDBJ whole genome shotgun (WGS) entry which is preliminary data.</text>
</comment>
<dbReference type="Proteomes" id="UP000072741">
    <property type="component" value="Unassembled WGS sequence"/>
</dbReference>
<evidence type="ECO:0000256" key="6">
    <source>
        <dbReference type="PIRSR" id="PIRSR000410-1"/>
    </source>
</evidence>
<dbReference type="CDD" id="cd02440">
    <property type="entry name" value="AdoMet_MTases"/>
    <property type="match status" value="1"/>
</dbReference>
<dbReference type="GO" id="GO:0008983">
    <property type="term" value="F:protein-glutamate O-methyltransferase activity"/>
    <property type="evidence" value="ECO:0007669"/>
    <property type="project" value="UniProtKB-EC"/>
</dbReference>
<gene>
    <name evidence="8" type="ORF">NS331_22855</name>
</gene>
<dbReference type="AlphaFoldDB" id="A0A147GMG7"/>
<dbReference type="Gene3D" id="1.10.155.10">
    <property type="entry name" value="Chemotaxis receptor methyltransferase CheR, N-terminal domain"/>
    <property type="match status" value="1"/>
</dbReference>
<dbReference type="InterPro" id="IPR050903">
    <property type="entry name" value="Bact_Chemotaxis_MeTrfase"/>
</dbReference>
<sequence>MSAVAAQGDLVYGRDDFERVRRLIYRQAGIALADHKEAMAYSRLSRRLRALGMTRFQAYLDRLETEPGWDEWEHFVNALTTNLTAFFREAHHFPILTRHLLGLNKPELRVWSCASSTGEEPYSIAFTAAQAWGSLTPPVRILATDLDTQVLAAGRAAVYTQDRVESLTPDVLRQFFLRGTGPNAGKVRVRPELAALVHFQPLNLLATDWPRLQPFDAIFCRNVMIYFDKPTQARLLHRLWEHLEPGGLLFCGHSESMASTLDLFEPIGQTVYRRAGRRAAAAGMRR</sequence>
<reference evidence="8 9" key="1">
    <citation type="journal article" date="2016" name="Front. Microbiol.">
        <title>Genomic Resource of Rice Seed Associated Bacteria.</title>
        <authorList>
            <person name="Midha S."/>
            <person name="Bansal K."/>
            <person name="Sharma S."/>
            <person name="Kumar N."/>
            <person name="Patil P.P."/>
            <person name="Chaudhry V."/>
            <person name="Patil P.B."/>
        </authorList>
    </citation>
    <scope>NUCLEOTIDE SEQUENCE [LARGE SCALE GENOMIC DNA]</scope>
    <source>
        <strain evidence="8 9">NS331</strain>
    </source>
</reference>
<dbReference type="InterPro" id="IPR022642">
    <property type="entry name" value="CheR_C"/>
</dbReference>
<feature type="binding site" evidence="6">
    <location>
        <begin position="203"/>
        <end position="204"/>
    </location>
    <ligand>
        <name>S-adenosyl-L-methionine</name>
        <dbReference type="ChEBI" id="CHEBI:59789"/>
    </ligand>
</feature>
<protein>
    <recommendedName>
        <fullName evidence="5">Chemotaxis protein methyltransferase</fullName>
        <ecNumber evidence="5">2.1.1.80</ecNumber>
    </recommendedName>
</protein>
<dbReference type="InterPro" id="IPR022641">
    <property type="entry name" value="CheR_N"/>
</dbReference>
<evidence type="ECO:0000259" key="7">
    <source>
        <dbReference type="PROSITE" id="PS50123"/>
    </source>
</evidence>
<comment type="function">
    <text evidence="5">Methylation of the membrane-bound methyl-accepting chemotaxis proteins (MCP) to form gamma-glutamyl methyl ester residues in MCP.</text>
</comment>
<dbReference type="PANTHER" id="PTHR24422:SF19">
    <property type="entry name" value="CHEMOTAXIS PROTEIN METHYLTRANSFERASE"/>
    <property type="match status" value="1"/>
</dbReference>
<dbReference type="Pfam" id="PF03705">
    <property type="entry name" value="CheR_N"/>
    <property type="match status" value="1"/>
</dbReference>
<dbReference type="InterPro" id="IPR026024">
    <property type="entry name" value="Chemotaxis_MeTrfase_CheR"/>
</dbReference>
<evidence type="ECO:0000256" key="5">
    <source>
        <dbReference type="PIRNR" id="PIRNR000410"/>
    </source>
</evidence>
<dbReference type="PANTHER" id="PTHR24422">
    <property type="entry name" value="CHEMOTAXIS PROTEIN METHYLTRANSFERASE"/>
    <property type="match status" value="1"/>
</dbReference>
<evidence type="ECO:0000256" key="1">
    <source>
        <dbReference type="ARBA" id="ARBA00001541"/>
    </source>
</evidence>
<feature type="binding site" evidence="6">
    <location>
        <position position="84"/>
    </location>
    <ligand>
        <name>S-adenosyl-L-methionine</name>
        <dbReference type="ChEBI" id="CHEBI:59789"/>
    </ligand>
</feature>
<dbReference type="PROSITE" id="PS50123">
    <property type="entry name" value="CHER"/>
    <property type="match status" value="1"/>
</dbReference>
<dbReference type="Pfam" id="PF01739">
    <property type="entry name" value="CheR"/>
    <property type="match status" value="1"/>
</dbReference>
<evidence type="ECO:0000256" key="2">
    <source>
        <dbReference type="ARBA" id="ARBA00022603"/>
    </source>
</evidence>
<dbReference type="EMBL" id="LDSL01000177">
    <property type="protein sequence ID" value="KTT14646.1"/>
    <property type="molecule type" value="Genomic_DNA"/>
</dbReference>
<dbReference type="Gene3D" id="3.40.50.150">
    <property type="entry name" value="Vaccinia Virus protein VP39"/>
    <property type="match status" value="1"/>
</dbReference>
<dbReference type="SMART" id="SM00138">
    <property type="entry name" value="MeTrc"/>
    <property type="match status" value="1"/>
</dbReference>